<feature type="chain" id="PRO_5012074078" evidence="1">
    <location>
        <begin position="29"/>
        <end position="171"/>
    </location>
</feature>
<dbReference type="PANTHER" id="PTHR38436:SF1">
    <property type="entry name" value="ESTER CYCLASE"/>
    <property type="match status" value="1"/>
</dbReference>
<reference evidence="4" key="1">
    <citation type="submission" date="2016-10" db="EMBL/GenBank/DDBJ databases">
        <authorList>
            <person name="Wibberg D."/>
        </authorList>
    </citation>
    <scope>NUCLEOTIDE SEQUENCE [LARGE SCALE GENOMIC DNA]</scope>
</reference>
<gene>
    <name evidence="3" type="ORF">DSM25559_3410</name>
</gene>
<dbReference type="InterPro" id="IPR009959">
    <property type="entry name" value="Cyclase_SnoaL-like"/>
</dbReference>
<feature type="signal peptide" evidence="1">
    <location>
        <begin position="1"/>
        <end position="28"/>
    </location>
</feature>
<evidence type="ECO:0000313" key="3">
    <source>
        <dbReference type="EMBL" id="SCX29738.1"/>
    </source>
</evidence>
<dbReference type="SUPFAM" id="SSF54427">
    <property type="entry name" value="NTF2-like"/>
    <property type="match status" value="1"/>
</dbReference>
<dbReference type="InterPro" id="IPR037401">
    <property type="entry name" value="SnoaL-like"/>
</dbReference>
<dbReference type="InterPro" id="IPR032710">
    <property type="entry name" value="NTF2-like_dom_sf"/>
</dbReference>
<feature type="domain" description="SnoaL-like" evidence="2">
    <location>
        <begin position="62"/>
        <end position="163"/>
    </location>
</feature>
<dbReference type="Proteomes" id="UP000187891">
    <property type="component" value="Unassembled WGS sequence"/>
</dbReference>
<accession>A0A1R3TV45</accession>
<dbReference type="STRING" id="1907666.DSM25559_3410"/>
<dbReference type="PANTHER" id="PTHR38436">
    <property type="entry name" value="POLYKETIDE CYCLASE SNOAL-LIKE DOMAIN"/>
    <property type="match status" value="1"/>
</dbReference>
<dbReference type="RefSeq" id="WP_143239415.1">
    <property type="nucleotide sequence ID" value="NZ_FMUE01000008.1"/>
</dbReference>
<evidence type="ECO:0000313" key="4">
    <source>
        <dbReference type="Proteomes" id="UP000187891"/>
    </source>
</evidence>
<organism evidence="3 4">
    <name type="scientific">Agrobacterium rosae</name>
    <dbReference type="NCBI Taxonomy" id="1972867"/>
    <lineage>
        <taxon>Bacteria</taxon>
        <taxon>Pseudomonadati</taxon>
        <taxon>Pseudomonadota</taxon>
        <taxon>Alphaproteobacteria</taxon>
        <taxon>Hyphomicrobiales</taxon>
        <taxon>Rhizobiaceae</taxon>
        <taxon>Rhizobium/Agrobacterium group</taxon>
        <taxon>Agrobacterium</taxon>
    </lineage>
</organism>
<protein>
    <submittedName>
        <fullName evidence="3">SnoaL-like domain protein</fullName>
    </submittedName>
</protein>
<dbReference type="Gene3D" id="3.10.450.50">
    <property type="match status" value="1"/>
</dbReference>
<proteinExistence type="predicted"/>
<dbReference type="AlphaFoldDB" id="A0A1R3TV45"/>
<name>A0A1R3TV45_9HYPH</name>
<evidence type="ECO:0000256" key="1">
    <source>
        <dbReference type="SAM" id="SignalP"/>
    </source>
</evidence>
<keyword evidence="1" id="KW-0732">Signal</keyword>
<dbReference type="EMBL" id="FMUE01000008">
    <property type="protein sequence ID" value="SCX29738.1"/>
    <property type="molecule type" value="Genomic_DNA"/>
</dbReference>
<sequence>MIRLIRNIALGCTLALPAFSFATLPAHAQEAVVKAPDAEALFTSSDPKLNANKQVTYKIIRDLLEAGHWDKADQYLTERYIQHNPNAASGRDGVIKFFTEVLKVPKKPIPDKISSPVAFVTAEGDLVTVGFVHEVKDPKDPAKTYTTTWFDTWRFVDGKADEHWDSALKGE</sequence>
<dbReference type="Pfam" id="PF12680">
    <property type="entry name" value="SnoaL_2"/>
    <property type="match status" value="1"/>
</dbReference>
<evidence type="ECO:0000259" key="2">
    <source>
        <dbReference type="Pfam" id="PF12680"/>
    </source>
</evidence>
<dbReference type="GO" id="GO:0030638">
    <property type="term" value="P:polyketide metabolic process"/>
    <property type="evidence" value="ECO:0007669"/>
    <property type="project" value="InterPro"/>
</dbReference>